<sequence>MLTNIVVSVVRTCTRFALPVVIFSLLLSIGAGIYAARNFSINTDINKLISADLDWRKRDNQFEEAFDRERLILAVVEAQTPELTSSAAKALTERLQGDKKNFESITPLGSGEFFEKNGLLFLPTEEVAKTTAQLEQSAPLVEIMAGDPSIRGLTGALETGLAGVKRGQVKLDNAVRPFNLISDTVESVLTKGDATFSWRELTSDKPLTDSDKRAFIEIKPIIDYSALEPGKGATDAIRKAAADLNFPTAFHARVRLTGPVPIANEEYATVQDGAITNGIGTVVIVLIILWMALHSGKIIFAVFLNLFIGLAITTAVGLMMVGSLNLLSIAFAVLFVGLGVDFGIQFSVRYRSERFKNDNLTLALENAARRSAVPLSLAAMATAAGFLCFLPTDYKGISELGKIAGAGMVVAFISSITVLPALLDLLNPPGEKEPVGYAFLAPVDHFLEKHRIPIIVGTILVSVAGLPLLHYMKFDFNPINLRNKHAESIATFLDLRKDPNTGANAINVMTNSEADARKIEAKLEKLPEVSRVMSLDSFVPEDQPAKLKLIAQAAKTLGPALNPDSVDPAPSDQENIESLKSSVDSLRKTAGDGKGPGAVAARRLADDLQKLADSNQATRDKAQEIFVAPMKIVFEQLRNTLQAQTVTLQNLPPELVASWKTKDGLMRVEVEPKGDPNDNDNLRRFADAVLAAEPTAIGGPVSILKSGDVVVDAFIHAGILALVAISVLLYLTLRRVVDVLLTLVPLLVAGIVTLEICVLIGLPLNFANIVALPLLLGVGVAFKIYYVTAWRQGRTNLLQSSLTRAIFFSALTTATAFGSLWLSSHPGTASMGKLLALSLVTTLAAVLLFQPALMGKPREVAKEGDTADDVT</sequence>
<evidence type="ECO:0000313" key="8">
    <source>
        <dbReference type="EMBL" id="VIO65637.1"/>
    </source>
</evidence>
<protein>
    <submittedName>
        <fullName evidence="8">Siderophore exporter MmpL4</fullName>
    </submittedName>
</protein>
<comment type="caution">
    <text evidence="8">The sequence shown here is derived from an EMBL/GenBank/DDBJ whole genome shotgun (WGS) entry which is preliminary data.</text>
</comment>
<comment type="subcellular location">
    <subcellularLocation>
        <location evidence="1">Cell membrane</location>
        <topology evidence="1">Multi-pass membrane protein</topology>
    </subcellularLocation>
</comment>
<dbReference type="OrthoDB" id="7518665at2"/>
<feature type="transmembrane region" description="Helical" evidence="6">
    <location>
        <begin position="298"/>
        <end position="319"/>
    </location>
</feature>
<accession>A0A508SWV4</accession>
<dbReference type="InterPro" id="IPR050545">
    <property type="entry name" value="Mycobact_MmpL"/>
</dbReference>
<feature type="transmembrane region" description="Helical" evidence="6">
    <location>
        <begin position="713"/>
        <end position="733"/>
    </location>
</feature>
<dbReference type="PANTHER" id="PTHR33406:SF13">
    <property type="entry name" value="MEMBRANE PROTEIN YDFJ"/>
    <property type="match status" value="1"/>
</dbReference>
<feature type="transmembrane region" description="Helical" evidence="6">
    <location>
        <begin position="769"/>
        <end position="790"/>
    </location>
</feature>
<dbReference type="NCBIfam" id="TIGR03480">
    <property type="entry name" value="HpnN"/>
    <property type="match status" value="1"/>
</dbReference>
<dbReference type="RefSeq" id="WP_139857480.1">
    <property type="nucleotide sequence ID" value="NZ_CAADFC020000004.1"/>
</dbReference>
<dbReference type="SUPFAM" id="SSF82866">
    <property type="entry name" value="Multidrug efflux transporter AcrB transmembrane domain"/>
    <property type="match status" value="2"/>
</dbReference>
<feature type="transmembrane region" description="Helical" evidence="6">
    <location>
        <begin position="16"/>
        <end position="36"/>
    </location>
</feature>
<evidence type="ECO:0000256" key="4">
    <source>
        <dbReference type="ARBA" id="ARBA00022989"/>
    </source>
</evidence>
<feature type="transmembrane region" description="Helical" evidence="6">
    <location>
        <begin position="452"/>
        <end position="472"/>
    </location>
</feature>
<dbReference type="Pfam" id="PF03176">
    <property type="entry name" value="MMPL"/>
    <property type="match status" value="2"/>
</dbReference>
<dbReference type="EMBL" id="CAADFC020000004">
    <property type="protein sequence ID" value="VIO65637.1"/>
    <property type="molecule type" value="Genomic_DNA"/>
</dbReference>
<evidence type="ECO:0000256" key="3">
    <source>
        <dbReference type="ARBA" id="ARBA00022692"/>
    </source>
</evidence>
<dbReference type="InterPro" id="IPR000731">
    <property type="entry name" value="SSD"/>
</dbReference>
<feature type="domain" description="SSD" evidence="7">
    <location>
        <begin position="299"/>
        <end position="425"/>
    </location>
</feature>
<dbReference type="AlphaFoldDB" id="A0A508SWV4"/>
<gene>
    <name evidence="8" type="primary">mmpL4</name>
    <name evidence="8" type="ORF">CI1B_07430</name>
</gene>
<keyword evidence="3 6" id="KW-0812">Transmembrane</keyword>
<dbReference type="PANTHER" id="PTHR33406">
    <property type="entry name" value="MEMBRANE PROTEIN MJ1562-RELATED"/>
    <property type="match status" value="1"/>
</dbReference>
<dbReference type="GO" id="GO:0005886">
    <property type="term" value="C:plasma membrane"/>
    <property type="evidence" value="ECO:0007669"/>
    <property type="project" value="UniProtKB-SubCell"/>
</dbReference>
<keyword evidence="9" id="KW-1185">Reference proteome</keyword>
<dbReference type="Proteomes" id="UP000328092">
    <property type="component" value="Unassembled WGS sequence"/>
</dbReference>
<feature type="transmembrane region" description="Helical" evidence="6">
    <location>
        <begin position="802"/>
        <end position="822"/>
    </location>
</feature>
<dbReference type="PROSITE" id="PS50156">
    <property type="entry name" value="SSD"/>
    <property type="match status" value="1"/>
</dbReference>
<proteinExistence type="predicted"/>
<evidence type="ECO:0000313" key="9">
    <source>
        <dbReference type="Proteomes" id="UP000328092"/>
    </source>
</evidence>
<reference evidence="8" key="1">
    <citation type="submission" date="2019-02" db="EMBL/GenBank/DDBJ databases">
        <authorList>
            <person name="Pothier F.J."/>
        </authorList>
    </citation>
    <scope>NUCLEOTIDE SEQUENCE</scope>
    <source>
        <strain evidence="8">CI-1B</strain>
    </source>
</reference>
<dbReference type="InterPro" id="IPR004869">
    <property type="entry name" value="MMPL_dom"/>
</dbReference>
<feature type="transmembrane region" description="Helical" evidence="6">
    <location>
        <begin position="403"/>
        <end position="423"/>
    </location>
</feature>
<dbReference type="InterPro" id="IPR017841">
    <property type="entry name" value="Hopanoid_biosynth_HpnN"/>
</dbReference>
<feature type="transmembrane region" description="Helical" evidence="6">
    <location>
        <begin position="739"/>
        <end position="762"/>
    </location>
</feature>
<keyword evidence="5 6" id="KW-0472">Membrane</keyword>
<name>A0A508SWV4_9BRAD</name>
<evidence type="ECO:0000259" key="7">
    <source>
        <dbReference type="PROSITE" id="PS50156"/>
    </source>
</evidence>
<keyword evidence="2" id="KW-1003">Cell membrane</keyword>
<feature type="transmembrane region" description="Helical" evidence="6">
    <location>
        <begin position="326"/>
        <end position="348"/>
    </location>
</feature>
<evidence type="ECO:0000256" key="2">
    <source>
        <dbReference type="ARBA" id="ARBA00022475"/>
    </source>
</evidence>
<organism evidence="8 9">
    <name type="scientific">Bradyrhizobium ivorense</name>
    <dbReference type="NCBI Taxonomy" id="2511166"/>
    <lineage>
        <taxon>Bacteria</taxon>
        <taxon>Pseudomonadati</taxon>
        <taxon>Pseudomonadota</taxon>
        <taxon>Alphaproteobacteria</taxon>
        <taxon>Hyphomicrobiales</taxon>
        <taxon>Nitrobacteraceae</taxon>
        <taxon>Bradyrhizobium</taxon>
    </lineage>
</organism>
<evidence type="ECO:0000256" key="5">
    <source>
        <dbReference type="ARBA" id="ARBA00023136"/>
    </source>
</evidence>
<keyword evidence="4 6" id="KW-1133">Transmembrane helix</keyword>
<dbReference type="Gene3D" id="1.20.1640.10">
    <property type="entry name" value="Multidrug efflux transporter AcrB transmembrane domain"/>
    <property type="match status" value="2"/>
</dbReference>
<feature type="transmembrane region" description="Helical" evidence="6">
    <location>
        <begin position="274"/>
        <end position="292"/>
    </location>
</feature>
<feature type="transmembrane region" description="Helical" evidence="6">
    <location>
        <begin position="834"/>
        <end position="853"/>
    </location>
</feature>
<feature type="transmembrane region" description="Helical" evidence="6">
    <location>
        <begin position="372"/>
        <end position="391"/>
    </location>
</feature>
<evidence type="ECO:0000256" key="6">
    <source>
        <dbReference type="SAM" id="Phobius"/>
    </source>
</evidence>
<evidence type="ECO:0000256" key="1">
    <source>
        <dbReference type="ARBA" id="ARBA00004651"/>
    </source>
</evidence>